<accession>A0A1M6U2P2</accession>
<dbReference type="GO" id="GO:0005737">
    <property type="term" value="C:cytoplasm"/>
    <property type="evidence" value="ECO:0007669"/>
    <property type="project" value="UniProtKB-SubCell"/>
</dbReference>
<dbReference type="HAMAP" id="MF_02207">
    <property type="entry name" value="MreB"/>
    <property type="match status" value="1"/>
</dbReference>
<dbReference type="GO" id="GO:0008360">
    <property type="term" value="P:regulation of cell shape"/>
    <property type="evidence" value="ECO:0007669"/>
    <property type="project" value="UniProtKB-UniRule"/>
</dbReference>
<comment type="function">
    <text evidence="6">Forms membrane-associated dynamic filaments that are essential for cell shape determination. Acts by regulating cell wall synthesis and cell elongation, and thus cell shape. A feedback loop between cell geometry and MreB localization may maintain elongated cell shape by targeting cell wall growth to regions of negative cell wall curvature.</text>
</comment>
<feature type="binding site" evidence="6">
    <location>
        <begin position="208"/>
        <end position="211"/>
    </location>
    <ligand>
        <name>ATP</name>
        <dbReference type="ChEBI" id="CHEBI:30616"/>
    </ligand>
</feature>
<dbReference type="InterPro" id="IPR043129">
    <property type="entry name" value="ATPase_NBD"/>
</dbReference>
<gene>
    <name evidence="6" type="primary">mreB</name>
    <name evidence="7" type="ORF">SAMN02745163_04155</name>
</gene>
<dbReference type="STRING" id="1121302.SAMN02745163_04155"/>
<dbReference type="PANTHER" id="PTHR42749">
    <property type="entry name" value="CELL SHAPE-DETERMINING PROTEIN MREB"/>
    <property type="match status" value="1"/>
</dbReference>
<proteinExistence type="inferred from homology"/>
<keyword evidence="2 6" id="KW-0547">Nucleotide-binding</keyword>
<keyword evidence="1 6" id="KW-0963">Cytoplasm</keyword>
<evidence type="ECO:0000256" key="3">
    <source>
        <dbReference type="ARBA" id="ARBA00022840"/>
    </source>
</evidence>
<dbReference type="OrthoDB" id="9768127at2"/>
<comment type="caution">
    <text evidence="6">Lacks conserved residue(s) required for the propagation of feature annotation.</text>
</comment>
<dbReference type="EMBL" id="FQZB01000022">
    <property type="protein sequence ID" value="SHK63456.1"/>
    <property type="molecule type" value="Genomic_DNA"/>
</dbReference>
<protein>
    <recommendedName>
        <fullName evidence="6">Cell shape-determining protein MreB</fullName>
    </recommendedName>
</protein>
<dbReference type="Proteomes" id="UP000184310">
    <property type="component" value="Unassembled WGS sequence"/>
</dbReference>
<dbReference type="GO" id="GO:0000902">
    <property type="term" value="P:cell morphogenesis"/>
    <property type="evidence" value="ECO:0007669"/>
    <property type="project" value="InterPro"/>
</dbReference>
<keyword evidence="3 6" id="KW-0067">ATP-binding</keyword>
<comment type="subcellular location">
    <subcellularLocation>
        <location evidence="6">Cytoplasm</location>
    </subcellularLocation>
    <text evidence="6">Membrane-associated.</text>
</comment>
<dbReference type="Pfam" id="PF06723">
    <property type="entry name" value="MreB_Mbl"/>
    <property type="match status" value="1"/>
</dbReference>
<dbReference type="PRINTS" id="PR01652">
    <property type="entry name" value="SHAPEPROTEIN"/>
</dbReference>
<dbReference type="NCBIfam" id="NF010539">
    <property type="entry name" value="PRK13927.1"/>
    <property type="match status" value="1"/>
</dbReference>
<evidence type="ECO:0000256" key="5">
    <source>
        <dbReference type="ARBA" id="ARBA00023458"/>
    </source>
</evidence>
<keyword evidence="8" id="KW-1185">Reference proteome</keyword>
<dbReference type="PANTHER" id="PTHR42749:SF4">
    <property type="entry name" value="CELL SHAPE-DETERMINING PROTEIN MBL"/>
    <property type="match status" value="1"/>
</dbReference>
<dbReference type="InterPro" id="IPR004753">
    <property type="entry name" value="MreB"/>
</dbReference>
<comment type="subunit">
    <text evidence="6">Forms polymers.</text>
</comment>
<dbReference type="CDD" id="cd10225">
    <property type="entry name" value="ASKHA_NBD_MreB-like"/>
    <property type="match status" value="1"/>
</dbReference>
<reference evidence="7 8" key="1">
    <citation type="submission" date="2016-11" db="EMBL/GenBank/DDBJ databases">
        <authorList>
            <person name="Jaros S."/>
            <person name="Januszkiewicz K."/>
            <person name="Wedrychowicz H."/>
        </authorList>
    </citation>
    <scope>NUCLEOTIDE SEQUENCE [LARGE SCALE GENOMIC DNA]</scope>
    <source>
        <strain evidence="7 8">DSM 21758</strain>
    </source>
</reference>
<dbReference type="InterPro" id="IPR056546">
    <property type="entry name" value="MreB_MamK-like"/>
</dbReference>
<evidence type="ECO:0000256" key="1">
    <source>
        <dbReference type="ARBA" id="ARBA00022490"/>
    </source>
</evidence>
<dbReference type="SUPFAM" id="SSF53067">
    <property type="entry name" value="Actin-like ATPase domain"/>
    <property type="match status" value="2"/>
</dbReference>
<comment type="similarity">
    <text evidence="5 6">Belongs to the FtsA/MreB family.</text>
</comment>
<dbReference type="NCBIfam" id="TIGR00904">
    <property type="entry name" value="mreB"/>
    <property type="match status" value="1"/>
</dbReference>
<dbReference type="RefSeq" id="WP_072992859.1">
    <property type="nucleotide sequence ID" value="NZ_FQZB01000022.1"/>
</dbReference>
<dbReference type="GO" id="GO:0005524">
    <property type="term" value="F:ATP binding"/>
    <property type="evidence" value="ECO:0007669"/>
    <property type="project" value="UniProtKB-KW"/>
</dbReference>
<organism evidence="7 8">
    <name type="scientific">Clostridium cavendishii DSM 21758</name>
    <dbReference type="NCBI Taxonomy" id="1121302"/>
    <lineage>
        <taxon>Bacteria</taxon>
        <taxon>Bacillati</taxon>
        <taxon>Bacillota</taxon>
        <taxon>Clostridia</taxon>
        <taxon>Eubacteriales</taxon>
        <taxon>Clostridiaceae</taxon>
        <taxon>Clostridium</taxon>
    </lineage>
</organism>
<dbReference type="AlphaFoldDB" id="A0A1M6U2P2"/>
<feature type="binding site" evidence="6">
    <location>
        <begin position="160"/>
        <end position="162"/>
    </location>
    <ligand>
        <name>ATP</name>
        <dbReference type="ChEBI" id="CHEBI:30616"/>
    </ligand>
</feature>
<evidence type="ECO:0000313" key="8">
    <source>
        <dbReference type="Proteomes" id="UP000184310"/>
    </source>
</evidence>
<feature type="binding site" evidence="6">
    <location>
        <begin position="288"/>
        <end position="291"/>
    </location>
    <ligand>
        <name>ATP</name>
        <dbReference type="ChEBI" id="CHEBI:30616"/>
    </ligand>
</feature>
<evidence type="ECO:0000256" key="4">
    <source>
        <dbReference type="ARBA" id="ARBA00022960"/>
    </source>
</evidence>
<sequence length="345" mass="37140">MWFWRMGTDMGIDLGTATVLVYIKDKGVVLKEPSVVAIDKNTNKVLAVGEEARQMIGRTPGNIVAVRPLRDGVISDYDITEKMLKYLIRKGVGKRRISAPKVLVCVPSQATEVEKRAVMDAARNSGAKTVYLIEEPLAAAIGAGLDISQPNGSMVVDIGGGTADIAVISLGGVVVRSSIKVAGDRFDEAIIRYIRSKYKLMIGDRTAEELKIAIGSAFKGLRDLSMPVKGRNLITGLPDLVDVTTEEIRMALQEPIRIIADSVHSVLERTPPELAADIIENGILMTGGGALLHGLDKYIESETGIAVHIAEDSVSCVANGTGKVLNAFEKLDMSMLDMEVQLIEK</sequence>
<dbReference type="Gene3D" id="3.30.420.40">
    <property type="match status" value="2"/>
</dbReference>
<keyword evidence="4 6" id="KW-0133">Cell shape</keyword>
<evidence type="ECO:0000313" key="7">
    <source>
        <dbReference type="EMBL" id="SHK63456.1"/>
    </source>
</evidence>
<name>A0A1M6U2P2_9CLOT</name>
<evidence type="ECO:0000256" key="6">
    <source>
        <dbReference type="HAMAP-Rule" id="MF_02207"/>
    </source>
</evidence>
<evidence type="ECO:0000256" key="2">
    <source>
        <dbReference type="ARBA" id="ARBA00022741"/>
    </source>
</evidence>